<comment type="caution">
    <text evidence="8">The sequence shown here is derived from an EMBL/GenBank/DDBJ whole genome shotgun (WGS) entry which is preliminary data.</text>
</comment>
<dbReference type="PANTHER" id="PTHR10625:SF15">
    <property type="entry name" value="HISTONE DEACETYLASE"/>
    <property type="match status" value="1"/>
</dbReference>
<comment type="similarity">
    <text evidence="1">Belongs to the histone deacetylase family. HD type 1 subfamily.</text>
</comment>
<evidence type="ECO:0000313" key="8">
    <source>
        <dbReference type="EMBL" id="KAI7842754.1"/>
    </source>
</evidence>
<keyword evidence="9" id="KW-1185">Reference proteome</keyword>
<keyword evidence="3" id="KW-0378">Hydrolase</keyword>
<dbReference type="InterPro" id="IPR003084">
    <property type="entry name" value="HDAC_I/II"/>
</dbReference>
<accession>A0AAD5DUP6</accession>
<feature type="region of interest" description="Disordered" evidence="6">
    <location>
        <begin position="424"/>
        <end position="452"/>
    </location>
</feature>
<organism evidence="8 9">
    <name type="scientific">Chlorella ohadii</name>
    <dbReference type="NCBI Taxonomy" id="2649997"/>
    <lineage>
        <taxon>Eukaryota</taxon>
        <taxon>Viridiplantae</taxon>
        <taxon>Chlorophyta</taxon>
        <taxon>core chlorophytes</taxon>
        <taxon>Trebouxiophyceae</taxon>
        <taxon>Chlorellales</taxon>
        <taxon>Chlorellaceae</taxon>
        <taxon>Chlorella clade</taxon>
        <taxon>Chlorella</taxon>
    </lineage>
</organism>
<evidence type="ECO:0000256" key="4">
    <source>
        <dbReference type="ARBA" id="ARBA00022853"/>
    </source>
</evidence>
<proteinExistence type="inferred from homology"/>
<gene>
    <name evidence="8" type="ORF">COHA_003503</name>
</gene>
<dbReference type="AlphaFoldDB" id="A0AAD5DUP6"/>
<dbReference type="PRINTS" id="PR01270">
    <property type="entry name" value="HDASUPER"/>
</dbReference>
<evidence type="ECO:0000313" key="9">
    <source>
        <dbReference type="Proteomes" id="UP001205105"/>
    </source>
</evidence>
<evidence type="ECO:0000259" key="7">
    <source>
        <dbReference type="Pfam" id="PF00850"/>
    </source>
</evidence>
<evidence type="ECO:0000256" key="1">
    <source>
        <dbReference type="ARBA" id="ARBA00006457"/>
    </source>
</evidence>
<comment type="catalytic activity">
    <reaction evidence="5">
        <text>N(6)-acetyl-L-lysyl-[histone] + H2O = L-lysyl-[histone] + acetate</text>
        <dbReference type="Rhea" id="RHEA:58196"/>
        <dbReference type="Rhea" id="RHEA-COMP:9845"/>
        <dbReference type="Rhea" id="RHEA-COMP:11338"/>
        <dbReference type="ChEBI" id="CHEBI:15377"/>
        <dbReference type="ChEBI" id="CHEBI:29969"/>
        <dbReference type="ChEBI" id="CHEBI:30089"/>
        <dbReference type="ChEBI" id="CHEBI:61930"/>
        <dbReference type="EC" id="3.5.1.98"/>
    </reaction>
</comment>
<name>A0AAD5DUP6_9CHLO</name>
<keyword evidence="4" id="KW-0156">Chromatin regulator</keyword>
<dbReference type="SUPFAM" id="SSF52768">
    <property type="entry name" value="Arginase/deacetylase"/>
    <property type="match status" value="1"/>
</dbReference>
<feature type="domain" description="Histone deacetylase" evidence="7">
    <location>
        <begin position="76"/>
        <end position="364"/>
    </location>
</feature>
<dbReference type="InterPro" id="IPR037138">
    <property type="entry name" value="His_deacetylse_dom_sf"/>
</dbReference>
<dbReference type="EMBL" id="JADXDR010000048">
    <property type="protein sequence ID" value="KAI7842754.1"/>
    <property type="molecule type" value="Genomic_DNA"/>
</dbReference>
<dbReference type="InterPro" id="IPR000286">
    <property type="entry name" value="HDACs"/>
</dbReference>
<dbReference type="InterPro" id="IPR023801">
    <property type="entry name" value="His_deacetylse_dom"/>
</dbReference>
<feature type="compositionally biased region" description="Low complexity" evidence="6">
    <location>
        <begin position="430"/>
        <end position="445"/>
    </location>
</feature>
<sequence>MAELYSGAYEFGEPEEAAPVPRQQHQTLGDGPIESPARLEEEDDSPPVSPPPSPPGPLPVLYVRSERLQQLSRRLPVNADRPELLHGLVEAYGLLEGATVADPQPASAHQLLEFHSRPYLQALAAYEKLSERQRGQYGLEDDCAPFPGLYEHAALTAGGSLAAADGLCSGQHRLAVHLDGGRHHAHKDKAAGFCYVNDVVLAILALLCRFRRVLYVDVDVHHGDAVEEAFHMTHRVLTVSMHKHAPGFFPGSGATGTGGAGAGRGFALNLSLADGLRDDLFLAAFAELAGGAAAAFKPDCVVLQCGVDGLAHDPIAQAWALTPAAYAAAAAQAASWGAPLLLLGGGGYSSPAAACTWAAVLAALLGRQLPDDIPEHEQFERYGPAFTLSSVTRRLLPPDTNDRAAVLASCKQLVSELQAAVERTGGGGQAAAAGTAKRARQAAAGSPEPAPL</sequence>
<protein>
    <recommendedName>
        <fullName evidence="2">histone deacetylase</fullName>
        <ecNumber evidence="2">3.5.1.98</ecNumber>
    </recommendedName>
</protein>
<dbReference type="InterPro" id="IPR023696">
    <property type="entry name" value="Ureohydrolase_dom_sf"/>
</dbReference>
<feature type="region of interest" description="Disordered" evidence="6">
    <location>
        <begin position="1"/>
        <end position="59"/>
    </location>
</feature>
<dbReference type="PRINTS" id="PR01271">
    <property type="entry name" value="HISDACETLASE"/>
</dbReference>
<evidence type="ECO:0000256" key="6">
    <source>
        <dbReference type="SAM" id="MobiDB-lite"/>
    </source>
</evidence>
<reference evidence="8" key="1">
    <citation type="submission" date="2020-11" db="EMBL/GenBank/DDBJ databases">
        <title>Chlorella ohadii genome sequencing and assembly.</title>
        <authorList>
            <person name="Murik O."/>
            <person name="Treves H."/>
            <person name="Kedem I."/>
            <person name="Shotland Y."/>
            <person name="Kaplan A."/>
        </authorList>
    </citation>
    <scope>NUCLEOTIDE SEQUENCE</scope>
    <source>
        <strain evidence="8">1</strain>
    </source>
</reference>
<evidence type="ECO:0000256" key="2">
    <source>
        <dbReference type="ARBA" id="ARBA00012111"/>
    </source>
</evidence>
<dbReference type="Pfam" id="PF00850">
    <property type="entry name" value="Hist_deacetyl"/>
    <property type="match status" value="1"/>
</dbReference>
<dbReference type="Proteomes" id="UP001205105">
    <property type="component" value="Unassembled WGS sequence"/>
</dbReference>
<evidence type="ECO:0000256" key="5">
    <source>
        <dbReference type="ARBA" id="ARBA00048287"/>
    </source>
</evidence>
<feature type="compositionally biased region" description="Pro residues" evidence="6">
    <location>
        <begin position="47"/>
        <end position="58"/>
    </location>
</feature>
<dbReference type="GO" id="GO:0141221">
    <property type="term" value="F:histone deacetylase activity, hydrolytic mechanism"/>
    <property type="evidence" value="ECO:0007669"/>
    <property type="project" value="UniProtKB-EC"/>
</dbReference>
<dbReference type="EC" id="3.5.1.98" evidence="2"/>
<evidence type="ECO:0000256" key="3">
    <source>
        <dbReference type="ARBA" id="ARBA00022801"/>
    </source>
</evidence>
<dbReference type="Gene3D" id="3.40.800.20">
    <property type="entry name" value="Histone deacetylase domain"/>
    <property type="match status" value="1"/>
</dbReference>
<dbReference type="PANTHER" id="PTHR10625">
    <property type="entry name" value="HISTONE DEACETYLASE HDAC1-RELATED"/>
    <property type="match status" value="1"/>
</dbReference>
<dbReference type="GO" id="GO:0040029">
    <property type="term" value="P:epigenetic regulation of gene expression"/>
    <property type="evidence" value="ECO:0007669"/>
    <property type="project" value="TreeGrafter"/>
</dbReference>